<dbReference type="InterPro" id="IPR029032">
    <property type="entry name" value="AhpD-like"/>
</dbReference>
<keyword evidence="2" id="KW-0560">Oxidoreductase</keyword>
<keyword evidence="2" id="KW-0575">Peroxidase</keyword>
<dbReference type="Gene3D" id="1.20.1290.10">
    <property type="entry name" value="AhpD-like"/>
    <property type="match status" value="1"/>
</dbReference>
<dbReference type="EMBL" id="FOVH01000012">
    <property type="protein sequence ID" value="SFP20271.1"/>
    <property type="molecule type" value="Genomic_DNA"/>
</dbReference>
<keyword evidence="3" id="KW-1185">Reference proteome</keyword>
<reference evidence="2 3" key="1">
    <citation type="submission" date="2016-10" db="EMBL/GenBank/DDBJ databases">
        <authorList>
            <person name="de Groot N.N."/>
        </authorList>
    </citation>
    <scope>NUCLEOTIDE SEQUENCE [LARGE SCALE GENOMIC DNA]</scope>
    <source>
        <strain evidence="2 3">DSM 43067</strain>
    </source>
</reference>
<dbReference type="InterPro" id="IPR003779">
    <property type="entry name" value="CMD-like"/>
</dbReference>
<accession>A0A1I5NGD4</accession>
<feature type="domain" description="Carboxymuconolactone decarboxylase-like" evidence="1">
    <location>
        <begin position="60"/>
        <end position="131"/>
    </location>
</feature>
<dbReference type="AlphaFoldDB" id="A0A1I5NGD4"/>
<organism evidence="2 3">
    <name type="scientific">Actinomadura madurae</name>
    <dbReference type="NCBI Taxonomy" id="1993"/>
    <lineage>
        <taxon>Bacteria</taxon>
        <taxon>Bacillati</taxon>
        <taxon>Actinomycetota</taxon>
        <taxon>Actinomycetes</taxon>
        <taxon>Streptosporangiales</taxon>
        <taxon>Thermomonosporaceae</taxon>
        <taxon>Actinomadura</taxon>
    </lineage>
</organism>
<evidence type="ECO:0000259" key="1">
    <source>
        <dbReference type="Pfam" id="PF02627"/>
    </source>
</evidence>
<evidence type="ECO:0000313" key="2">
    <source>
        <dbReference type="EMBL" id="SFP20271.1"/>
    </source>
</evidence>
<dbReference type="GeneID" id="99650986"/>
<dbReference type="InParanoid" id="A0A1I5NGD4"/>
<dbReference type="SUPFAM" id="SSF69118">
    <property type="entry name" value="AhpD-like"/>
    <property type="match status" value="2"/>
</dbReference>
<name>A0A1I5NGD4_9ACTN</name>
<dbReference type="GO" id="GO:0051920">
    <property type="term" value="F:peroxiredoxin activity"/>
    <property type="evidence" value="ECO:0007669"/>
    <property type="project" value="InterPro"/>
</dbReference>
<proteinExistence type="predicted"/>
<dbReference type="RefSeq" id="WP_021591875.1">
    <property type="nucleotide sequence ID" value="NZ_CP083237.1"/>
</dbReference>
<dbReference type="Proteomes" id="UP000183413">
    <property type="component" value="Unassembled WGS sequence"/>
</dbReference>
<evidence type="ECO:0000313" key="3">
    <source>
        <dbReference type="Proteomes" id="UP000183413"/>
    </source>
</evidence>
<protein>
    <submittedName>
        <fullName evidence="2">Uncharacterized conserved protein YurZ, alkylhydroperoxidase/carboxymuconolactone decarboxylase family</fullName>
    </submittedName>
</protein>
<dbReference type="Pfam" id="PF02627">
    <property type="entry name" value="CMD"/>
    <property type="match status" value="1"/>
</dbReference>
<gene>
    <name evidence="2" type="ORF">SAMN04489713_112126</name>
</gene>
<sequence length="279" mass="30111">MTGSSEASGATGREGALEEDALEQVLRERGDSFSEVGIIAEVAPETLRRIHRCAGYVHGYAGQTTHDQVLSEQMRELIALTHLCAMRDDRFAPNHVRRLYRLGVADEVIIEAAEAIAPAVGHSTVLGVAHAIEQANSDSYPFGAMPEGGRPKRSTPFPEMNRWPVPAPASPQATLWPRLAGIDPELVLRYREFLDHCLGSPEWREPVLGPVPRGLILVPALAARGSRTLVAVQVERLIGYGVGTRELVEAVACALPMTGAATMDEFLEAIEHVDLGGEG</sequence>
<dbReference type="STRING" id="1993.SAMN04489713_112126"/>